<comment type="subunit">
    <text evidence="17">Interacts with ITGAL, ITGAM and ITGB2. Interacts with thrombin/F2; this interaction switches the specificity of thrombin from a procoagulant to an anticoagulant and antifibrinolytic protease. Interacts with ANGP1 and ANGP2; these interactions significantly inhibit the generation of activated PC and TAFIa/CPB2 by the thrombin/thrombomodulin complex. Interacts with PF4; this interaction enhances generation of activated protein C. Interacts with HMGB1; this interaction inhibits HMGB1 inflammatory activity.</text>
</comment>
<evidence type="ECO:0000256" key="1">
    <source>
        <dbReference type="ARBA" id="ARBA00004479"/>
    </source>
</evidence>
<dbReference type="GO" id="GO:0030246">
    <property type="term" value="F:carbohydrate binding"/>
    <property type="evidence" value="ECO:0007669"/>
    <property type="project" value="UniProtKB-KW"/>
</dbReference>
<comment type="function">
    <text evidence="16">Endothelial cell receptor that plays a critical role in regulating several physiological processes including hemostasis, coagulation, fibrinolysis, inflammation, and angiogenesis. Acts as a cofactor for thrombin activation of protein C/PROC on the surface of vascular endothelial cells leading to initiation of the activated protein C anticoagulant pathway. Also accelerates the activation of the plasma carboxypeptidase B2/CPB2, which catalyzes removal of C-terminal basic amino acids from its substrates including kinins or anaphylatoxins leading to fibrinolysis inhibition. Plays critical protective roles in changing the cleavage specificity of protease-activated receptor 1/PAR1, inhibiting endothelial cell permeability and inflammation. Suppresses inflammation distinctly from its anticoagulant cofactor activity by sequestering HMGB1 thereby preventing it from engaging cellular receptors such as RAGE and contributing to the inflammatory response.</text>
</comment>
<evidence type="ECO:0000256" key="12">
    <source>
        <dbReference type="ARBA" id="ARBA00023136"/>
    </source>
</evidence>
<dbReference type="InterPro" id="IPR051505">
    <property type="entry name" value="C-type_lectin_domain"/>
</dbReference>
<dbReference type="EMBL" id="OW240913">
    <property type="protein sequence ID" value="CAH2255290.1"/>
    <property type="molecule type" value="Genomic_DNA"/>
</dbReference>
<dbReference type="Gene3D" id="3.10.100.10">
    <property type="entry name" value="Mannose-Binding Protein A, subunit A"/>
    <property type="match status" value="1"/>
</dbReference>
<feature type="domain" description="EGF-like" evidence="21">
    <location>
        <begin position="302"/>
        <end position="340"/>
    </location>
</feature>
<keyword evidence="7 20" id="KW-0732">Signal</keyword>
<feature type="domain" description="C-type lectin" evidence="22">
    <location>
        <begin position="33"/>
        <end position="151"/>
    </location>
</feature>
<keyword evidence="13" id="KW-1015">Disulfide bond</keyword>
<evidence type="ECO:0000313" key="23">
    <source>
        <dbReference type="EMBL" id="CAH2255290.1"/>
    </source>
</evidence>
<sequence length="541" mass="60061">MLLIFQTFLGILASAQLANLAPSEQQSPDFVCINKSCYVISWNSKKYQGANKLCKKQNGQLMEVRSSVEAEVINILMEKAERESSRVWIGLELPPRLQCTDLSKPLRGFTWTTGDSNTDYTKWKDNERKCGPRCVSVNENQTWEESNCEDKTDGFVCVLSFPQSCSPIPPSEWFDVTYETPFGLSDGSSLFLPPGTSAYVSNIAFPLVCNNTGNGTMRWTSETPGAWNCVVENGGCEFICDGMETPVCQCETGRLSLKDGRTCTRPCDSNPCEQQCVQMRESEYQCMCDEGYKLVNRTRCQDIDDCGAHPDICDQICINTPGSFLCKCHPGFEMIDGQCEDIDECDMSICEDQCNNTYGSYSCSCSSGYIVDDKNPNKCKQFCGQRSCEALCDPNDGLCNCPDGYVLDDLGAEGKFCVKIDECDSEPCKGMCINNHGSFECICPEGFTLEKDTSCTLNDGPTTEMPPIPTKPPTPESLTLQPAMLLGICIGILSMLTVIIAIICHMVRKHYMDNHAMDYNEKSLEKEVALQQVKTVPQHKL</sequence>
<keyword evidence="12 19" id="KW-0472">Membrane</keyword>
<dbReference type="InterPro" id="IPR001304">
    <property type="entry name" value="C-type_lectin-like"/>
</dbReference>
<dbReference type="PROSITE" id="PS01187">
    <property type="entry name" value="EGF_CA"/>
    <property type="match status" value="1"/>
</dbReference>
<dbReference type="SMART" id="SM00181">
    <property type="entry name" value="EGF"/>
    <property type="match status" value="6"/>
</dbReference>
<dbReference type="PRINTS" id="PR00907">
    <property type="entry name" value="THRMBOMODULN"/>
</dbReference>
<dbReference type="InterPro" id="IPR018097">
    <property type="entry name" value="EGF_Ca-bd_CS"/>
</dbReference>
<dbReference type="Pfam" id="PF07645">
    <property type="entry name" value="EGF_CA"/>
    <property type="match status" value="3"/>
</dbReference>
<reference evidence="23" key="1">
    <citation type="submission" date="2022-03" db="EMBL/GenBank/DDBJ databases">
        <authorList>
            <person name="Alioto T."/>
            <person name="Alioto T."/>
            <person name="Gomez Garrido J."/>
        </authorList>
    </citation>
    <scope>NUCLEOTIDE SEQUENCE</scope>
</reference>
<dbReference type="InterPro" id="IPR057350">
    <property type="entry name" value="THBD"/>
</dbReference>
<dbReference type="Proteomes" id="UP001295444">
    <property type="component" value="Chromosome 02"/>
</dbReference>
<dbReference type="InterPro" id="IPR016187">
    <property type="entry name" value="CTDL_fold"/>
</dbReference>
<evidence type="ECO:0000256" key="7">
    <source>
        <dbReference type="ARBA" id="ARBA00022729"/>
    </source>
</evidence>
<keyword evidence="15" id="KW-0325">Glycoprotein</keyword>
<evidence type="ECO:0000256" key="13">
    <source>
        <dbReference type="ARBA" id="ARBA00023157"/>
    </source>
</evidence>
<dbReference type="InterPro" id="IPR000152">
    <property type="entry name" value="EGF-type_Asp/Asn_hydroxyl_site"/>
</dbReference>
<dbReference type="InterPro" id="IPR000742">
    <property type="entry name" value="EGF"/>
</dbReference>
<proteinExistence type="predicted"/>
<keyword evidence="3 18" id="KW-0245">EGF-like domain</keyword>
<keyword evidence="8" id="KW-0430">Lectin</keyword>
<dbReference type="GO" id="GO:0004888">
    <property type="term" value="F:transmembrane signaling receptor activity"/>
    <property type="evidence" value="ECO:0007669"/>
    <property type="project" value="InterPro"/>
</dbReference>
<evidence type="ECO:0000256" key="17">
    <source>
        <dbReference type="ARBA" id="ARBA00046453"/>
    </source>
</evidence>
<evidence type="ECO:0000259" key="22">
    <source>
        <dbReference type="PROSITE" id="PS50041"/>
    </source>
</evidence>
<evidence type="ECO:0000256" key="5">
    <source>
        <dbReference type="ARBA" id="ARBA00022583"/>
    </source>
</evidence>
<dbReference type="Pfam" id="PF25444">
    <property type="entry name" value="THBD"/>
    <property type="match status" value="1"/>
</dbReference>
<organism evidence="23 24">
    <name type="scientific">Pelobates cultripes</name>
    <name type="common">Western spadefoot toad</name>
    <dbReference type="NCBI Taxonomy" id="61616"/>
    <lineage>
        <taxon>Eukaryota</taxon>
        <taxon>Metazoa</taxon>
        <taxon>Chordata</taxon>
        <taxon>Craniata</taxon>
        <taxon>Vertebrata</taxon>
        <taxon>Euteleostomi</taxon>
        <taxon>Amphibia</taxon>
        <taxon>Batrachia</taxon>
        <taxon>Anura</taxon>
        <taxon>Pelobatoidea</taxon>
        <taxon>Pelobatidae</taxon>
        <taxon>Pelobates</taxon>
    </lineage>
</organism>
<dbReference type="InterPro" id="IPR049883">
    <property type="entry name" value="NOTCH1_EGF-like"/>
</dbReference>
<dbReference type="SUPFAM" id="SSF56436">
    <property type="entry name" value="C-type lectin-like"/>
    <property type="match status" value="1"/>
</dbReference>
<accession>A0AAD1RHE7</accession>
<evidence type="ECO:0000256" key="19">
    <source>
        <dbReference type="SAM" id="Phobius"/>
    </source>
</evidence>
<feature type="chain" id="PRO_5042289939" description="Thrombomodulin" evidence="20">
    <location>
        <begin position="18"/>
        <end position="541"/>
    </location>
</feature>
<keyword evidence="5" id="KW-0254">Endocytosis</keyword>
<evidence type="ECO:0000256" key="18">
    <source>
        <dbReference type="PROSITE-ProRule" id="PRU00076"/>
    </source>
</evidence>
<keyword evidence="9" id="KW-0677">Repeat</keyword>
<evidence type="ECO:0000256" key="4">
    <source>
        <dbReference type="ARBA" id="ARBA00022553"/>
    </source>
</evidence>
<dbReference type="Pfam" id="PF00008">
    <property type="entry name" value="EGF"/>
    <property type="match status" value="1"/>
</dbReference>
<keyword evidence="10" id="KW-0654">Proteoglycan</keyword>
<protein>
    <recommendedName>
        <fullName evidence="2">Thrombomodulin</fullName>
    </recommendedName>
</protein>
<keyword evidence="6 19" id="KW-0812">Transmembrane</keyword>
<dbReference type="PROSITE" id="PS50026">
    <property type="entry name" value="EGF_3"/>
    <property type="match status" value="2"/>
</dbReference>
<keyword evidence="24" id="KW-1185">Reference proteome</keyword>
<dbReference type="InterPro" id="IPR015149">
    <property type="entry name" value="Tme5_EGF-like"/>
</dbReference>
<dbReference type="PIRSF" id="PIRSF001775">
    <property type="entry name" value="CD93/CD141"/>
    <property type="match status" value="1"/>
</dbReference>
<dbReference type="PROSITE" id="PS00010">
    <property type="entry name" value="ASX_HYDROXYL"/>
    <property type="match status" value="3"/>
</dbReference>
<dbReference type="FunFam" id="2.10.25.10:FF:000009">
    <property type="entry name" value="Low-density lipoprotein receptor isoform 1"/>
    <property type="match status" value="1"/>
</dbReference>
<evidence type="ECO:0000256" key="9">
    <source>
        <dbReference type="ARBA" id="ARBA00022737"/>
    </source>
</evidence>
<evidence type="ECO:0000256" key="8">
    <source>
        <dbReference type="ARBA" id="ARBA00022734"/>
    </source>
</evidence>
<evidence type="ECO:0000256" key="14">
    <source>
        <dbReference type="ARBA" id="ARBA00023170"/>
    </source>
</evidence>
<dbReference type="GO" id="GO:0005509">
    <property type="term" value="F:calcium ion binding"/>
    <property type="evidence" value="ECO:0007669"/>
    <property type="project" value="InterPro"/>
</dbReference>
<dbReference type="GO" id="GO:0006897">
    <property type="term" value="P:endocytosis"/>
    <property type="evidence" value="ECO:0007669"/>
    <property type="project" value="UniProtKB-KW"/>
</dbReference>
<evidence type="ECO:0000259" key="21">
    <source>
        <dbReference type="PROSITE" id="PS50026"/>
    </source>
</evidence>
<feature type="signal peptide" evidence="20">
    <location>
        <begin position="1"/>
        <end position="17"/>
    </location>
</feature>
<evidence type="ECO:0000256" key="15">
    <source>
        <dbReference type="ARBA" id="ARBA00023180"/>
    </source>
</evidence>
<evidence type="ECO:0000256" key="16">
    <source>
        <dbReference type="ARBA" id="ARBA00045242"/>
    </source>
</evidence>
<dbReference type="SMART" id="SM00034">
    <property type="entry name" value="CLECT"/>
    <property type="match status" value="1"/>
</dbReference>
<dbReference type="SUPFAM" id="SSF57184">
    <property type="entry name" value="Growth factor receptor domain"/>
    <property type="match status" value="2"/>
</dbReference>
<comment type="subcellular location">
    <subcellularLocation>
        <location evidence="1">Membrane</location>
        <topology evidence="1">Single-pass type I membrane protein</topology>
    </subcellularLocation>
</comment>
<evidence type="ECO:0000256" key="20">
    <source>
        <dbReference type="SAM" id="SignalP"/>
    </source>
</evidence>
<dbReference type="InterPro" id="IPR001881">
    <property type="entry name" value="EGF-like_Ca-bd_dom"/>
</dbReference>
<dbReference type="PROSITE" id="PS01186">
    <property type="entry name" value="EGF_2"/>
    <property type="match status" value="3"/>
</dbReference>
<evidence type="ECO:0000256" key="3">
    <source>
        <dbReference type="ARBA" id="ARBA00022536"/>
    </source>
</evidence>
<keyword evidence="11 19" id="KW-1133">Transmembrane helix</keyword>
<gene>
    <name evidence="23" type="ORF">PECUL_23A047131</name>
</gene>
<dbReference type="GO" id="GO:0016020">
    <property type="term" value="C:membrane"/>
    <property type="evidence" value="ECO:0007669"/>
    <property type="project" value="UniProtKB-SubCell"/>
</dbReference>
<dbReference type="CDD" id="cd00054">
    <property type="entry name" value="EGF_CA"/>
    <property type="match status" value="1"/>
</dbReference>
<dbReference type="InterPro" id="IPR009030">
    <property type="entry name" value="Growth_fac_rcpt_cys_sf"/>
</dbReference>
<evidence type="ECO:0000256" key="2">
    <source>
        <dbReference type="ARBA" id="ARBA00019822"/>
    </source>
</evidence>
<name>A0AAD1RHE7_PELCU</name>
<feature type="transmembrane region" description="Helical" evidence="19">
    <location>
        <begin position="483"/>
        <end position="507"/>
    </location>
</feature>
<evidence type="ECO:0000313" key="24">
    <source>
        <dbReference type="Proteomes" id="UP001295444"/>
    </source>
</evidence>
<dbReference type="PROSITE" id="PS50041">
    <property type="entry name" value="C_TYPE_LECTIN_2"/>
    <property type="match status" value="1"/>
</dbReference>
<keyword evidence="4" id="KW-0597">Phosphoprotein</keyword>
<dbReference type="Gene3D" id="2.10.25.10">
    <property type="entry name" value="Laminin"/>
    <property type="match status" value="6"/>
</dbReference>
<dbReference type="PANTHER" id="PTHR14789">
    <property type="entry name" value="CHONDROLECTIN VARIANT CHODLFDELTAE"/>
    <property type="match status" value="1"/>
</dbReference>
<dbReference type="PANTHER" id="PTHR14789:SF9">
    <property type="entry name" value="THROMBOMODULIN"/>
    <property type="match status" value="1"/>
</dbReference>
<dbReference type="AlphaFoldDB" id="A0AAD1RHE7"/>
<comment type="caution">
    <text evidence="18">Lacks conserved residue(s) required for the propagation of feature annotation.</text>
</comment>
<keyword evidence="14" id="KW-0675">Receptor</keyword>
<evidence type="ECO:0000256" key="6">
    <source>
        <dbReference type="ARBA" id="ARBA00022692"/>
    </source>
</evidence>
<dbReference type="InterPro" id="IPR016186">
    <property type="entry name" value="C-type_lectin-like/link_sf"/>
</dbReference>
<dbReference type="Pfam" id="PF00059">
    <property type="entry name" value="Lectin_C"/>
    <property type="match status" value="1"/>
</dbReference>
<feature type="domain" description="EGF-like" evidence="21">
    <location>
        <begin position="419"/>
        <end position="456"/>
    </location>
</feature>
<evidence type="ECO:0000256" key="11">
    <source>
        <dbReference type="ARBA" id="ARBA00022989"/>
    </source>
</evidence>
<dbReference type="SMART" id="SM00179">
    <property type="entry name" value="EGF_CA"/>
    <property type="match status" value="4"/>
</dbReference>
<dbReference type="Pfam" id="PF09064">
    <property type="entry name" value="EGF_Tme5"/>
    <property type="match status" value="1"/>
</dbReference>
<evidence type="ECO:0000256" key="10">
    <source>
        <dbReference type="ARBA" id="ARBA00022974"/>
    </source>
</evidence>